<accession>A0A2S2Q698</accession>
<name>A0A2S2Q698_9HEMI</name>
<reference evidence="2" key="1">
    <citation type="submission" date="2018-04" db="EMBL/GenBank/DDBJ databases">
        <title>Transcriptome assembly of Sipha flava.</title>
        <authorList>
            <person name="Scully E.D."/>
            <person name="Geib S.M."/>
            <person name="Palmer N.A."/>
            <person name="Koch K."/>
            <person name="Bradshaw J."/>
            <person name="Heng-Moss T."/>
            <person name="Sarath G."/>
        </authorList>
    </citation>
    <scope>NUCLEOTIDE SEQUENCE</scope>
</reference>
<gene>
    <name evidence="2" type="ORF">g.12043</name>
</gene>
<feature type="transmembrane region" description="Helical" evidence="1">
    <location>
        <begin position="79"/>
        <end position="100"/>
    </location>
</feature>
<evidence type="ECO:0000256" key="1">
    <source>
        <dbReference type="SAM" id="Phobius"/>
    </source>
</evidence>
<organism evidence="2">
    <name type="scientific">Sipha flava</name>
    <name type="common">yellow sugarcane aphid</name>
    <dbReference type="NCBI Taxonomy" id="143950"/>
    <lineage>
        <taxon>Eukaryota</taxon>
        <taxon>Metazoa</taxon>
        <taxon>Ecdysozoa</taxon>
        <taxon>Arthropoda</taxon>
        <taxon>Hexapoda</taxon>
        <taxon>Insecta</taxon>
        <taxon>Pterygota</taxon>
        <taxon>Neoptera</taxon>
        <taxon>Paraneoptera</taxon>
        <taxon>Hemiptera</taxon>
        <taxon>Sternorrhyncha</taxon>
        <taxon>Aphidomorpha</taxon>
        <taxon>Aphidoidea</taxon>
        <taxon>Aphididae</taxon>
        <taxon>Sipha</taxon>
    </lineage>
</organism>
<keyword evidence="1" id="KW-0812">Transmembrane</keyword>
<keyword evidence="1" id="KW-1133">Transmembrane helix</keyword>
<evidence type="ECO:0000313" key="2">
    <source>
        <dbReference type="EMBL" id="MBY72702.1"/>
    </source>
</evidence>
<dbReference type="EMBL" id="GGMS01003499">
    <property type="protein sequence ID" value="MBY72702.1"/>
    <property type="molecule type" value="Transcribed_RNA"/>
</dbReference>
<dbReference type="AlphaFoldDB" id="A0A2S2Q698"/>
<protein>
    <submittedName>
        <fullName evidence="2">Uncharacterized protein</fullName>
    </submittedName>
</protein>
<sequence length="163" mass="19007">MTNELLLPERHVASKGQNHFDHVLNFKLINYIDKNVNTHLVTSHISKLTDLYMYSISTSDVIRKENNEIMNNTIVRHHILLYVIYSITITFILIITIDLCRKHQCMCIRQKNQPTEEVPEIILRGHMEPTAPSITVNPERRSFHPNYPLSTDLEDSFVLKRGV</sequence>
<proteinExistence type="predicted"/>
<keyword evidence="1" id="KW-0472">Membrane</keyword>